<dbReference type="EMBL" id="JABBWK010000036">
    <property type="protein sequence ID" value="KAG1898813.1"/>
    <property type="molecule type" value="Genomic_DNA"/>
</dbReference>
<dbReference type="Proteomes" id="UP001195769">
    <property type="component" value="Unassembled WGS sequence"/>
</dbReference>
<evidence type="ECO:0000313" key="2">
    <source>
        <dbReference type="EMBL" id="KAG1898813.1"/>
    </source>
</evidence>
<evidence type="ECO:0000256" key="1">
    <source>
        <dbReference type="SAM" id="MobiDB-lite"/>
    </source>
</evidence>
<comment type="caution">
    <text evidence="2">The sequence shown here is derived from an EMBL/GenBank/DDBJ whole genome shotgun (WGS) entry which is preliminary data.</text>
</comment>
<gene>
    <name evidence="2" type="ORF">F5891DRAFT_1190294</name>
</gene>
<reference evidence="2" key="1">
    <citation type="journal article" date="2020" name="New Phytol.">
        <title>Comparative genomics reveals dynamic genome evolution in host specialist ectomycorrhizal fungi.</title>
        <authorList>
            <person name="Lofgren L.A."/>
            <person name="Nguyen N.H."/>
            <person name="Vilgalys R."/>
            <person name="Ruytinx J."/>
            <person name="Liao H.L."/>
            <person name="Branco S."/>
            <person name="Kuo A."/>
            <person name="LaButti K."/>
            <person name="Lipzen A."/>
            <person name="Andreopoulos W."/>
            <person name="Pangilinan J."/>
            <person name="Riley R."/>
            <person name="Hundley H."/>
            <person name="Na H."/>
            <person name="Barry K."/>
            <person name="Grigoriev I.V."/>
            <person name="Stajich J.E."/>
            <person name="Kennedy P.G."/>
        </authorList>
    </citation>
    <scope>NUCLEOTIDE SEQUENCE</scope>
    <source>
        <strain evidence="2">FC203</strain>
    </source>
</reference>
<keyword evidence="3" id="KW-1185">Reference proteome</keyword>
<name>A0AAD4HJE9_9AGAM</name>
<sequence>MDSGGGTTDFGDTGTMEPINDEDSSQLMVEFFGTGDRLYRNYHPFLSARPCNPEGNFLPPGTPLLPFTDKTLEDWTPYKSQVEFELANYLFTKNQTPVHSIDHLLNIWAASLIQASSRSTIFSDHHHIYKVIDDTPLGNVKWQSFTVKYTGDILEEGTAPWMTDSHEVWFRNPCDNVCNMLTSPDFATEMDLKPYYEFATENDKHQWKDFMYGDWAYKQADMISENPDTHGSISIPVILGSNKTTVLVATGQNKYYPLYVSIGNVQNNVHQAH</sequence>
<dbReference type="RefSeq" id="XP_041224389.1">
    <property type="nucleotide sequence ID" value="XM_041367274.1"/>
</dbReference>
<protein>
    <submittedName>
        <fullName evidence="2">Uncharacterized protein</fullName>
    </submittedName>
</protein>
<accession>A0AAD4HJE9</accession>
<dbReference type="AlphaFoldDB" id="A0AAD4HJE9"/>
<feature type="region of interest" description="Disordered" evidence="1">
    <location>
        <begin position="1"/>
        <end position="20"/>
    </location>
</feature>
<evidence type="ECO:0000313" key="3">
    <source>
        <dbReference type="Proteomes" id="UP001195769"/>
    </source>
</evidence>
<dbReference type="Pfam" id="PF18759">
    <property type="entry name" value="Plavaka"/>
    <property type="match status" value="1"/>
</dbReference>
<dbReference type="InterPro" id="IPR041078">
    <property type="entry name" value="Plavaka"/>
</dbReference>
<organism evidence="2 3">
    <name type="scientific">Suillus fuscotomentosus</name>
    <dbReference type="NCBI Taxonomy" id="1912939"/>
    <lineage>
        <taxon>Eukaryota</taxon>
        <taxon>Fungi</taxon>
        <taxon>Dikarya</taxon>
        <taxon>Basidiomycota</taxon>
        <taxon>Agaricomycotina</taxon>
        <taxon>Agaricomycetes</taxon>
        <taxon>Agaricomycetidae</taxon>
        <taxon>Boletales</taxon>
        <taxon>Suillineae</taxon>
        <taxon>Suillaceae</taxon>
        <taxon>Suillus</taxon>
    </lineage>
</organism>
<proteinExistence type="predicted"/>
<dbReference type="GeneID" id="64661572"/>